<comment type="subunit">
    <text evidence="11">Interacts with H3K4me3 and to a lesser extent with H3K4me2.</text>
</comment>
<dbReference type="SUPFAM" id="SSF57903">
    <property type="entry name" value="FYVE/PHD zinc finger"/>
    <property type="match status" value="1"/>
</dbReference>
<dbReference type="SMART" id="SM00249">
    <property type="entry name" value="PHD"/>
    <property type="match status" value="1"/>
</dbReference>
<dbReference type="GO" id="GO:0042393">
    <property type="term" value="F:histone binding"/>
    <property type="evidence" value="ECO:0007669"/>
    <property type="project" value="UniProtKB-UniRule"/>
</dbReference>
<gene>
    <name evidence="14" type="ORF">SASPL_126567</name>
</gene>
<dbReference type="Pfam" id="PF12165">
    <property type="entry name" value="Alfin"/>
    <property type="match status" value="1"/>
</dbReference>
<name>A0A8X8ZQ58_SALSN</name>
<organism evidence="14">
    <name type="scientific">Salvia splendens</name>
    <name type="common">Scarlet sage</name>
    <dbReference type="NCBI Taxonomy" id="180675"/>
    <lineage>
        <taxon>Eukaryota</taxon>
        <taxon>Viridiplantae</taxon>
        <taxon>Streptophyta</taxon>
        <taxon>Embryophyta</taxon>
        <taxon>Tracheophyta</taxon>
        <taxon>Spermatophyta</taxon>
        <taxon>Magnoliopsida</taxon>
        <taxon>eudicotyledons</taxon>
        <taxon>Gunneridae</taxon>
        <taxon>Pentapetalae</taxon>
        <taxon>asterids</taxon>
        <taxon>lamiids</taxon>
        <taxon>Lamiales</taxon>
        <taxon>Lamiaceae</taxon>
        <taxon>Nepetoideae</taxon>
        <taxon>Mentheae</taxon>
        <taxon>Salviinae</taxon>
        <taxon>Salvia</taxon>
        <taxon>Salvia subgen. Calosphace</taxon>
        <taxon>core Calosphace</taxon>
    </lineage>
</organism>
<dbReference type="AlphaFoldDB" id="A0A8X8ZQ58"/>
<accession>A0A8X8ZQ58</accession>
<evidence type="ECO:0000313" key="14">
    <source>
        <dbReference type="EMBL" id="KAG6413852.1"/>
    </source>
</evidence>
<dbReference type="PANTHER" id="PTHR12321:SF98">
    <property type="entry name" value="PHD FINGER PROTEIN ALFIN-LIKE 5"/>
    <property type="match status" value="1"/>
</dbReference>
<dbReference type="GO" id="GO:0006325">
    <property type="term" value="P:chromatin organization"/>
    <property type="evidence" value="ECO:0007669"/>
    <property type="project" value="UniProtKB-UniRule"/>
</dbReference>
<evidence type="ECO:0000256" key="3">
    <source>
        <dbReference type="ARBA" id="ARBA00022723"/>
    </source>
</evidence>
<dbReference type="EMBL" id="PNBA02000009">
    <property type="protein sequence ID" value="KAG6413852.1"/>
    <property type="molecule type" value="Genomic_DNA"/>
</dbReference>
<proteinExistence type="inferred from homology"/>
<dbReference type="CDD" id="cd15613">
    <property type="entry name" value="PHD_AL_plant"/>
    <property type="match status" value="1"/>
</dbReference>
<dbReference type="Proteomes" id="UP000298416">
    <property type="component" value="Unassembled WGS sequence"/>
</dbReference>
<reference evidence="14" key="2">
    <citation type="submission" date="2020-08" db="EMBL/GenBank/DDBJ databases">
        <title>Plant Genome Project.</title>
        <authorList>
            <person name="Zhang R.-G."/>
        </authorList>
    </citation>
    <scope>NUCLEOTIDE SEQUENCE</scope>
    <source>
        <strain evidence="14">Huo1</strain>
        <tissue evidence="14">Leaf</tissue>
    </source>
</reference>
<comment type="domain">
    <text evidence="11">The PHD-type zinc finger mediates the binding to H3K4me3.</text>
</comment>
<evidence type="ECO:0000256" key="4">
    <source>
        <dbReference type="ARBA" id="ARBA00022771"/>
    </source>
</evidence>
<evidence type="ECO:0000313" key="15">
    <source>
        <dbReference type="Proteomes" id="UP000298416"/>
    </source>
</evidence>
<keyword evidence="15" id="KW-1185">Reference proteome</keyword>
<dbReference type="InterPro" id="IPR045104">
    <property type="entry name" value="Alfin"/>
</dbReference>
<dbReference type="InterPro" id="IPR021998">
    <property type="entry name" value="Alfin_N"/>
</dbReference>
<dbReference type="PANTHER" id="PTHR12321">
    <property type="entry name" value="CPG BINDING PROTEIN"/>
    <property type="match status" value="1"/>
</dbReference>
<evidence type="ECO:0000256" key="1">
    <source>
        <dbReference type="ARBA" id="ARBA00004123"/>
    </source>
</evidence>
<comment type="subcellular location">
    <subcellularLocation>
        <location evidence="1 11">Nucleus</location>
    </subcellularLocation>
</comment>
<evidence type="ECO:0000256" key="5">
    <source>
        <dbReference type="ARBA" id="ARBA00022833"/>
    </source>
</evidence>
<reference evidence="14" key="1">
    <citation type="submission" date="2018-01" db="EMBL/GenBank/DDBJ databases">
        <authorList>
            <person name="Mao J.F."/>
        </authorList>
    </citation>
    <scope>NUCLEOTIDE SEQUENCE</scope>
    <source>
        <strain evidence="14">Huo1</strain>
        <tissue evidence="14">Leaf</tissue>
    </source>
</reference>
<dbReference type="InterPro" id="IPR019786">
    <property type="entry name" value="Zinc_finger_PHD-type_CS"/>
</dbReference>
<feature type="region of interest" description="Disordered" evidence="12">
    <location>
        <begin position="176"/>
        <end position="210"/>
    </location>
</feature>
<dbReference type="Gene3D" id="3.30.40.10">
    <property type="entry name" value="Zinc/RING finger domain, C3HC4 (zinc finger)"/>
    <property type="match status" value="1"/>
</dbReference>
<evidence type="ECO:0000256" key="7">
    <source>
        <dbReference type="ARBA" id="ARBA00023015"/>
    </source>
</evidence>
<dbReference type="GO" id="GO:0006355">
    <property type="term" value="P:regulation of DNA-templated transcription"/>
    <property type="evidence" value="ECO:0007669"/>
    <property type="project" value="UniProtKB-UniRule"/>
</dbReference>
<evidence type="ECO:0000256" key="12">
    <source>
        <dbReference type="SAM" id="MobiDB-lite"/>
    </source>
</evidence>
<evidence type="ECO:0000256" key="9">
    <source>
        <dbReference type="ARBA" id="ARBA00023242"/>
    </source>
</evidence>
<keyword evidence="9 11" id="KW-0539">Nucleus</keyword>
<feature type="domain" description="PHD-type" evidence="13">
    <location>
        <begin position="211"/>
        <end position="263"/>
    </location>
</feature>
<evidence type="ECO:0000256" key="10">
    <source>
        <dbReference type="PROSITE-ProRule" id="PRU00146"/>
    </source>
</evidence>
<dbReference type="InterPro" id="IPR011011">
    <property type="entry name" value="Znf_FYVE_PHD"/>
</dbReference>
<dbReference type="GO" id="GO:0005634">
    <property type="term" value="C:nucleus"/>
    <property type="evidence" value="ECO:0007669"/>
    <property type="project" value="UniProtKB-SubCell"/>
</dbReference>
<keyword evidence="3 11" id="KW-0479">Metal-binding</keyword>
<evidence type="ECO:0000256" key="8">
    <source>
        <dbReference type="ARBA" id="ARBA00023163"/>
    </source>
</evidence>
<dbReference type="InterPro" id="IPR013083">
    <property type="entry name" value="Znf_RING/FYVE/PHD"/>
</dbReference>
<protein>
    <recommendedName>
        <fullName evidence="11">PHD finger protein ALFIN-LIKE</fullName>
    </recommendedName>
</protein>
<dbReference type="GO" id="GO:0000976">
    <property type="term" value="F:transcription cis-regulatory region binding"/>
    <property type="evidence" value="ECO:0007669"/>
    <property type="project" value="TreeGrafter"/>
</dbReference>
<comment type="similarity">
    <text evidence="2 11">Belongs to the Alfin family.</text>
</comment>
<dbReference type="PROSITE" id="PS01359">
    <property type="entry name" value="ZF_PHD_1"/>
    <property type="match status" value="1"/>
</dbReference>
<keyword evidence="8 11" id="KW-0804">Transcription</keyword>
<keyword evidence="6 11" id="KW-0156">Chromatin regulator</keyword>
<comment type="function">
    <text evidence="11">Histone-binding component that specifically recognizes H3 tails trimethylated on 'Lys-4' (H3K4me3), which mark transcription start sites of virtually all active genes.</text>
</comment>
<evidence type="ECO:0000256" key="6">
    <source>
        <dbReference type="ARBA" id="ARBA00022853"/>
    </source>
</evidence>
<feature type="compositionally biased region" description="Acidic residues" evidence="12">
    <location>
        <begin position="186"/>
        <end position="209"/>
    </location>
</feature>
<evidence type="ECO:0000256" key="11">
    <source>
        <dbReference type="RuleBase" id="RU369089"/>
    </source>
</evidence>
<dbReference type="GO" id="GO:0008270">
    <property type="term" value="F:zinc ion binding"/>
    <property type="evidence" value="ECO:0007669"/>
    <property type="project" value="UniProtKB-KW"/>
</dbReference>
<dbReference type="GO" id="GO:0003712">
    <property type="term" value="F:transcription coregulator activity"/>
    <property type="evidence" value="ECO:0007669"/>
    <property type="project" value="TreeGrafter"/>
</dbReference>
<sequence length="267" mass="30568">MDGFGPDNYRTVWEVFGDYNGRRMALIKALTIDAKEFIRQCDPGELDKANLCLFGLPNGQWKIDLPPEKVPPDLPEPALGINFARDGMQEKDWLAYVAIHSDAWLLSLASYFGARCYFDKTDRKCLFDMINDLPTVLEVVIQYAKHKQQAISLVGDTMYQQYIHVMNLVERMSGHQPNDEAKYEGSNEEDEGSDEEDEGSDEEDEDGYEETTLCGSCGEYYTSDEFWITCDLCQIWFHGRCVNITFAEAEHITQFKCPTCTDKRARP</sequence>
<dbReference type="InterPro" id="IPR001965">
    <property type="entry name" value="Znf_PHD"/>
</dbReference>
<dbReference type="InterPro" id="IPR019787">
    <property type="entry name" value="Znf_PHD-finger"/>
</dbReference>
<dbReference type="FunFam" id="3.30.40.10:FF:000306">
    <property type="entry name" value="PHD finger alfin-like protein"/>
    <property type="match status" value="1"/>
</dbReference>
<keyword evidence="7 11" id="KW-0805">Transcription regulation</keyword>
<comment type="caution">
    <text evidence="14">The sequence shown here is derived from an EMBL/GenBank/DDBJ whole genome shotgun (WGS) entry which is preliminary data.</text>
</comment>
<keyword evidence="5 11" id="KW-0862">Zinc</keyword>
<keyword evidence="4 10" id="KW-0863">Zinc-finger</keyword>
<dbReference type="PROSITE" id="PS50016">
    <property type="entry name" value="ZF_PHD_2"/>
    <property type="match status" value="1"/>
</dbReference>
<evidence type="ECO:0000256" key="2">
    <source>
        <dbReference type="ARBA" id="ARBA00010445"/>
    </source>
</evidence>
<dbReference type="InterPro" id="IPR044104">
    <property type="entry name" value="PHD_AL_plant"/>
</dbReference>
<evidence type="ECO:0000259" key="13">
    <source>
        <dbReference type="PROSITE" id="PS50016"/>
    </source>
</evidence>
<dbReference type="Pfam" id="PF00628">
    <property type="entry name" value="PHD"/>
    <property type="match status" value="1"/>
</dbReference>